<accession>A0A6P1W0N9</accession>
<evidence type="ECO:0000313" key="2">
    <source>
        <dbReference type="Proteomes" id="UP000464577"/>
    </source>
</evidence>
<proteinExistence type="predicted"/>
<dbReference type="AlphaFoldDB" id="A0A6P1W0N9"/>
<protein>
    <submittedName>
        <fullName evidence="1">Uncharacterized protein</fullName>
    </submittedName>
</protein>
<evidence type="ECO:0000313" key="1">
    <source>
        <dbReference type="EMBL" id="QHV97570.1"/>
    </source>
</evidence>
<gene>
    <name evidence="1" type="ORF">GJR95_22300</name>
</gene>
<dbReference type="EMBL" id="CP045997">
    <property type="protein sequence ID" value="QHV97570.1"/>
    <property type="molecule type" value="Genomic_DNA"/>
</dbReference>
<keyword evidence="2" id="KW-1185">Reference proteome</keyword>
<dbReference type="Proteomes" id="UP000464577">
    <property type="component" value="Chromosome"/>
</dbReference>
<dbReference type="RefSeq" id="WP_162387981.1">
    <property type="nucleotide sequence ID" value="NZ_CP045997.1"/>
</dbReference>
<organism evidence="1 2">
    <name type="scientific">Spirosoma endbachense</name>
    <dbReference type="NCBI Taxonomy" id="2666025"/>
    <lineage>
        <taxon>Bacteria</taxon>
        <taxon>Pseudomonadati</taxon>
        <taxon>Bacteroidota</taxon>
        <taxon>Cytophagia</taxon>
        <taxon>Cytophagales</taxon>
        <taxon>Cytophagaceae</taxon>
        <taxon>Spirosoma</taxon>
    </lineage>
</organism>
<dbReference type="KEGG" id="senf:GJR95_22300"/>
<sequence>MAKTFTPITQAGPIQAPVTAKTTLINSSSANLFVTSDELDDAMSELSISDKNAVLNALYAVKPGGSLALSAGTYNLSFANKYAQSAVLLVDIKA</sequence>
<name>A0A6P1W0N9_9BACT</name>
<reference evidence="1 2" key="1">
    <citation type="submission" date="2019-11" db="EMBL/GenBank/DDBJ databases">
        <title>Spirosoma endbachense sp. nov., isolated from a natural salt meadow.</title>
        <authorList>
            <person name="Rojas J."/>
            <person name="Ambika Manirajan B."/>
            <person name="Ratering S."/>
            <person name="Suarez C."/>
            <person name="Geissler-Plaum R."/>
            <person name="Schnell S."/>
        </authorList>
    </citation>
    <scope>NUCLEOTIDE SEQUENCE [LARGE SCALE GENOMIC DNA]</scope>
    <source>
        <strain evidence="1 2">I-24</strain>
    </source>
</reference>